<dbReference type="AlphaFoldDB" id="A0A9N9CTJ2"/>
<dbReference type="OrthoDB" id="2383132at2759"/>
<comment type="caution">
    <text evidence="1">The sequence shown here is derived from an EMBL/GenBank/DDBJ whole genome shotgun (WGS) entry which is preliminary data.</text>
</comment>
<organism evidence="1 2">
    <name type="scientific">Dentiscutata erythropus</name>
    <dbReference type="NCBI Taxonomy" id="1348616"/>
    <lineage>
        <taxon>Eukaryota</taxon>
        <taxon>Fungi</taxon>
        <taxon>Fungi incertae sedis</taxon>
        <taxon>Mucoromycota</taxon>
        <taxon>Glomeromycotina</taxon>
        <taxon>Glomeromycetes</taxon>
        <taxon>Diversisporales</taxon>
        <taxon>Gigasporaceae</taxon>
        <taxon>Dentiscutata</taxon>
    </lineage>
</organism>
<dbReference type="Proteomes" id="UP000789405">
    <property type="component" value="Unassembled WGS sequence"/>
</dbReference>
<name>A0A9N9CTJ2_9GLOM</name>
<evidence type="ECO:0000313" key="2">
    <source>
        <dbReference type="Proteomes" id="UP000789405"/>
    </source>
</evidence>
<keyword evidence="2" id="KW-1185">Reference proteome</keyword>
<sequence length="364" mass="41918">MSDYKKAREFSIFDKKFIPGGFEKPLTNLPFSISTINLTDFRYTDNLVSPTPSSLSQEIYDLTGPQFWPTSKPVKKTKFWKKFWSKISNSPTSTNGFFVMRSKRRTSNVSESSIITSHSTEESSNHDFRTNYGGDQATPTSILTTVVIPTHSLYKQDLANTTFDNIDKSFIIRSRHHSISYPLRDLRHPNPTPDEKISCLIQCADFNVHIHPHLLHAETTISHSKIPIQIPRDISFSQFQKSIAKLLKYNLKHSSTNEPSMVIKDKISKDLIVLYHTKRINADDLIGLSKKNSVERNEDSGNNKNDNCKETKENLKDNIKQKIIIQKLIKLDKLWVVDCDQVWRICMLFWKNGIEISVNRVIID</sequence>
<gene>
    <name evidence="1" type="ORF">DERYTH_LOCUS8318</name>
</gene>
<proteinExistence type="predicted"/>
<evidence type="ECO:0000313" key="1">
    <source>
        <dbReference type="EMBL" id="CAG8614604.1"/>
    </source>
</evidence>
<dbReference type="EMBL" id="CAJVPY010004271">
    <property type="protein sequence ID" value="CAG8614604.1"/>
    <property type="molecule type" value="Genomic_DNA"/>
</dbReference>
<protein>
    <submittedName>
        <fullName evidence="1">11115_t:CDS:1</fullName>
    </submittedName>
</protein>
<accession>A0A9N9CTJ2</accession>
<reference evidence="1" key="1">
    <citation type="submission" date="2021-06" db="EMBL/GenBank/DDBJ databases">
        <authorList>
            <person name="Kallberg Y."/>
            <person name="Tangrot J."/>
            <person name="Rosling A."/>
        </authorList>
    </citation>
    <scope>NUCLEOTIDE SEQUENCE</scope>
    <source>
        <strain evidence="1">MA453B</strain>
    </source>
</reference>